<sequence length="368" mass="40291">MTVSSKLFTPVQVGSVPLKHRIVLAPLTRLRADAKHVPTQLVVEYYAQRASVPGTLLITESTFIAPQAGGLPFFPGIWSDAQVEAWKSVVDAVHAKGSYIYMQLLALGRGAIPEVLESEGPYPLVSASDVKTSSATVAPRPLTIPEIQEYVQLYATAAYNAVYRAGFDGVEVHGANGCLVDQFLQDVSNKRTDEYGGTVENRSRFALEVVDAVVKKIGAEKTAIQLSPWSPFQDMRMEDPIPQFTHLVYELKRRYPSLAYLHVIEPRIAGGSDVEGAADESNDFIRAIWSPRPLISAGGYTRQTALDVAETKGDLIAFGRSFISNPDLPIRLLKNIPLAKGNRATYYTQDAVGYTDYPTAEETNLSRA</sequence>
<dbReference type="Proteomes" id="UP001148662">
    <property type="component" value="Unassembled WGS sequence"/>
</dbReference>
<organism evidence="1 2">
    <name type="scientific">Phlebia brevispora</name>
    <dbReference type="NCBI Taxonomy" id="194682"/>
    <lineage>
        <taxon>Eukaryota</taxon>
        <taxon>Fungi</taxon>
        <taxon>Dikarya</taxon>
        <taxon>Basidiomycota</taxon>
        <taxon>Agaricomycotina</taxon>
        <taxon>Agaricomycetes</taxon>
        <taxon>Polyporales</taxon>
        <taxon>Meruliaceae</taxon>
        <taxon>Phlebia</taxon>
    </lineage>
</organism>
<name>A0ACC1SV81_9APHY</name>
<evidence type="ECO:0000313" key="1">
    <source>
        <dbReference type="EMBL" id="KAJ3546905.1"/>
    </source>
</evidence>
<gene>
    <name evidence="1" type="ORF">NM688_g5465</name>
</gene>
<comment type="caution">
    <text evidence="1">The sequence shown here is derived from an EMBL/GenBank/DDBJ whole genome shotgun (WGS) entry which is preliminary data.</text>
</comment>
<evidence type="ECO:0000313" key="2">
    <source>
        <dbReference type="Proteomes" id="UP001148662"/>
    </source>
</evidence>
<proteinExistence type="predicted"/>
<reference evidence="1" key="1">
    <citation type="submission" date="2022-07" db="EMBL/GenBank/DDBJ databases">
        <title>Genome Sequence of Phlebia brevispora.</title>
        <authorList>
            <person name="Buettner E."/>
        </authorList>
    </citation>
    <scope>NUCLEOTIDE SEQUENCE</scope>
    <source>
        <strain evidence="1">MPL23</strain>
    </source>
</reference>
<accession>A0ACC1SV81</accession>
<dbReference type="EMBL" id="JANHOG010001008">
    <property type="protein sequence ID" value="KAJ3546905.1"/>
    <property type="molecule type" value="Genomic_DNA"/>
</dbReference>
<keyword evidence="2" id="KW-1185">Reference proteome</keyword>
<protein>
    <submittedName>
        <fullName evidence="1">Uncharacterized protein</fullName>
    </submittedName>
</protein>